<sequence length="710" mass="76631">MRTILKRLAVVVPVYGNEASLPELYERIDAATRGLDVELTLQFVNDRSPDGSQAVLESLAARDPRVRVILLSRNHGSFTAIAAGMAQVATHDAVVILSADLQDPPELIPEMVRRWRAGIPVVLCSRKDRDDPLASRLFSRAFWWSFRRFAMPDMPPGGFDFCLIDRRVVRVILESSEKKTSLVGLILWAGFERSVIPYERAARKHGRSMWSMGRKLAYAFHSLVAFSSLPMKLFAGLGLVVGAAGVLMAFYVLLANLFGWITVPGWSALMLMQTVILATVLLGFGVLGGYLWINLEQTRRRPLFIVDKTVGQDLAPGDRDGRVDFFSLERVSAPARHGLREAAHRALASRRIILGPEVERFERAFARYVGAPHAVGVANGTDSITLALWALGVEPGSLVAVPALTAPPTAVAVLRAGCVPLFMDVDPQTLLLPASAVARAAALGAKAVVPVHLYGNLCDMPAIRAEADRLGLVVIEDCAQSTGSEAFGRHCGTWGHAASFSFYPTKNLGTYGDGGAVVTADPGVAQRLVSMRFYGQDASGVCVLPGMNSRLDEMQAALLTERLACLDEHNARRVAVAARYDQALSALDPVPGQPGRVPHLYVVRPDERAEFRRFLSERGVDTGVHYSQALNRHPYLAAQGRVAQAPESQAPAAPGTVAVAHGPDARSADAGCPTAEAAAARVTSLPCYPGIPEAHVERVVEACREWAARG</sequence>
<evidence type="ECO:0000256" key="5">
    <source>
        <dbReference type="SAM" id="Phobius"/>
    </source>
</evidence>
<dbReference type="Gene3D" id="3.90.550.10">
    <property type="entry name" value="Spore Coat Polysaccharide Biosynthesis Protein SpsA, Chain A"/>
    <property type="match status" value="1"/>
</dbReference>
<keyword evidence="5" id="KW-0472">Membrane</keyword>
<dbReference type="InterPro" id="IPR015424">
    <property type="entry name" value="PyrdxlP-dep_Trfase"/>
</dbReference>
<dbReference type="GO" id="GO:0000271">
    <property type="term" value="P:polysaccharide biosynthetic process"/>
    <property type="evidence" value="ECO:0007669"/>
    <property type="project" value="TreeGrafter"/>
</dbReference>
<dbReference type="RefSeq" id="WP_173083249.1">
    <property type="nucleotide sequence ID" value="NZ_BLTE01000006.1"/>
</dbReference>
<dbReference type="GO" id="GO:0030170">
    <property type="term" value="F:pyridoxal phosphate binding"/>
    <property type="evidence" value="ECO:0007669"/>
    <property type="project" value="TreeGrafter"/>
</dbReference>
<keyword evidence="5" id="KW-1133">Transmembrane helix</keyword>
<organism evidence="7 8">
    <name type="scientific">Fundidesulfovibrio magnetotacticus</name>
    <dbReference type="NCBI Taxonomy" id="2730080"/>
    <lineage>
        <taxon>Bacteria</taxon>
        <taxon>Pseudomonadati</taxon>
        <taxon>Thermodesulfobacteriota</taxon>
        <taxon>Desulfovibrionia</taxon>
        <taxon>Desulfovibrionales</taxon>
        <taxon>Desulfovibrionaceae</taxon>
        <taxon>Fundidesulfovibrio</taxon>
    </lineage>
</organism>
<feature type="region of interest" description="Disordered" evidence="4">
    <location>
        <begin position="643"/>
        <end position="671"/>
    </location>
</feature>
<dbReference type="CDD" id="cd04187">
    <property type="entry name" value="DPM1_like_bac"/>
    <property type="match status" value="1"/>
</dbReference>
<comment type="caution">
    <text evidence="7">The sequence shown here is derived from an EMBL/GenBank/DDBJ whole genome shotgun (WGS) entry which is preliminary data.</text>
</comment>
<gene>
    <name evidence="7" type="primary">desV</name>
    <name evidence="7" type="ORF">NNJEOMEG_01659</name>
</gene>
<dbReference type="EMBL" id="BLTE01000006">
    <property type="protein sequence ID" value="GFK93823.1"/>
    <property type="molecule type" value="Genomic_DNA"/>
</dbReference>
<proteinExistence type="inferred from homology"/>
<dbReference type="AlphaFoldDB" id="A0A6V8LMC1"/>
<keyword evidence="7" id="KW-0808">Transferase</keyword>
<evidence type="ECO:0000256" key="3">
    <source>
        <dbReference type="RuleBase" id="RU004508"/>
    </source>
</evidence>
<feature type="transmembrane region" description="Helical" evidence="5">
    <location>
        <begin position="241"/>
        <end position="263"/>
    </location>
</feature>
<dbReference type="InterPro" id="IPR001173">
    <property type="entry name" value="Glyco_trans_2-like"/>
</dbReference>
<keyword evidence="5" id="KW-0812">Transmembrane</keyword>
<keyword evidence="1 3" id="KW-0663">Pyridoxal phosphate</keyword>
<comment type="similarity">
    <text evidence="2 3">Belongs to the DegT/DnrJ/EryC1 family.</text>
</comment>
<dbReference type="PANTHER" id="PTHR30244">
    <property type="entry name" value="TRANSAMINASE"/>
    <property type="match status" value="1"/>
</dbReference>
<evidence type="ECO:0000256" key="4">
    <source>
        <dbReference type="SAM" id="MobiDB-lite"/>
    </source>
</evidence>
<feature type="domain" description="Glycosyltransferase 2-like" evidence="6">
    <location>
        <begin position="10"/>
        <end position="149"/>
    </location>
</feature>
<dbReference type="InterPro" id="IPR015422">
    <property type="entry name" value="PyrdxlP-dep_Trfase_small"/>
</dbReference>
<dbReference type="InterPro" id="IPR000653">
    <property type="entry name" value="DegT/StrS_aminotransferase"/>
</dbReference>
<dbReference type="GO" id="GO:0008483">
    <property type="term" value="F:transaminase activity"/>
    <property type="evidence" value="ECO:0007669"/>
    <property type="project" value="UniProtKB-KW"/>
</dbReference>
<dbReference type="Proteomes" id="UP000494245">
    <property type="component" value="Unassembled WGS sequence"/>
</dbReference>
<dbReference type="CDD" id="cd00616">
    <property type="entry name" value="AHBA_syn"/>
    <property type="match status" value="1"/>
</dbReference>
<dbReference type="Gene3D" id="3.40.640.10">
    <property type="entry name" value="Type I PLP-dependent aspartate aminotransferase-like (Major domain)"/>
    <property type="match status" value="1"/>
</dbReference>
<dbReference type="Pfam" id="PF01041">
    <property type="entry name" value="DegT_DnrJ_EryC1"/>
    <property type="match status" value="1"/>
</dbReference>
<evidence type="ECO:0000259" key="6">
    <source>
        <dbReference type="Pfam" id="PF00535"/>
    </source>
</evidence>
<dbReference type="SUPFAM" id="SSF53448">
    <property type="entry name" value="Nucleotide-diphospho-sugar transferases"/>
    <property type="match status" value="1"/>
</dbReference>
<name>A0A6V8LMC1_9BACT</name>
<dbReference type="Gene3D" id="3.90.1150.10">
    <property type="entry name" value="Aspartate Aminotransferase, domain 1"/>
    <property type="match status" value="1"/>
</dbReference>
<dbReference type="Pfam" id="PF00535">
    <property type="entry name" value="Glycos_transf_2"/>
    <property type="match status" value="1"/>
</dbReference>
<evidence type="ECO:0000256" key="1">
    <source>
        <dbReference type="ARBA" id="ARBA00022898"/>
    </source>
</evidence>
<feature type="compositionally biased region" description="Low complexity" evidence="4">
    <location>
        <begin position="643"/>
        <end position="654"/>
    </location>
</feature>
<dbReference type="EC" id="2.6.1.106" evidence="7"/>
<keyword evidence="8" id="KW-1185">Reference proteome</keyword>
<accession>A0A6V8LMC1</accession>
<dbReference type="InterPro" id="IPR015421">
    <property type="entry name" value="PyrdxlP-dep_Trfase_major"/>
</dbReference>
<keyword evidence="7" id="KW-0032">Aminotransferase</keyword>
<protein>
    <submittedName>
        <fullName evidence="7">dTDP-3-amino-3,4,6-trideoxy-alpha-D-glucose transaminase</fullName>
        <ecNumber evidence="7">2.6.1.106</ecNumber>
    </submittedName>
</protein>
<dbReference type="SUPFAM" id="SSF53383">
    <property type="entry name" value="PLP-dependent transferases"/>
    <property type="match status" value="1"/>
</dbReference>
<dbReference type="InterPro" id="IPR029044">
    <property type="entry name" value="Nucleotide-diphossugar_trans"/>
</dbReference>
<evidence type="ECO:0000313" key="8">
    <source>
        <dbReference type="Proteomes" id="UP000494245"/>
    </source>
</evidence>
<reference evidence="7 8" key="1">
    <citation type="submission" date="2020-04" db="EMBL/GenBank/DDBJ databases">
        <authorList>
            <consortium name="Desulfovibrio sp. FSS-1 genome sequencing consortium"/>
            <person name="Shimoshige H."/>
            <person name="Kobayashi H."/>
            <person name="Maekawa T."/>
        </authorList>
    </citation>
    <scope>NUCLEOTIDE SEQUENCE [LARGE SCALE GENOMIC DNA]</scope>
    <source>
        <strain evidence="7 8">SIID29052-01</strain>
    </source>
</reference>
<dbReference type="PANTHER" id="PTHR30244:SF36">
    <property type="entry name" value="3-OXO-GLUCOSE-6-PHOSPHATE:GLUTAMATE AMINOTRANSFERASE"/>
    <property type="match status" value="1"/>
</dbReference>
<feature type="transmembrane region" description="Helical" evidence="5">
    <location>
        <begin position="275"/>
        <end position="293"/>
    </location>
</feature>
<evidence type="ECO:0000256" key="2">
    <source>
        <dbReference type="ARBA" id="ARBA00037999"/>
    </source>
</evidence>
<reference evidence="7 8" key="2">
    <citation type="submission" date="2020-05" db="EMBL/GenBank/DDBJ databases">
        <title>Draft genome sequence of Desulfovibrio sp. strainFSS-1.</title>
        <authorList>
            <person name="Shimoshige H."/>
            <person name="Kobayashi H."/>
            <person name="Maekawa T."/>
        </authorList>
    </citation>
    <scope>NUCLEOTIDE SEQUENCE [LARGE SCALE GENOMIC DNA]</scope>
    <source>
        <strain evidence="7 8">SIID29052-01</strain>
    </source>
</reference>
<evidence type="ECO:0000313" key="7">
    <source>
        <dbReference type="EMBL" id="GFK93823.1"/>
    </source>
</evidence>